<dbReference type="HOGENOM" id="CLU_080926_4_1_9"/>
<evidence type="ECO:0000259" key="2">
    <source>
        <dbReference type="SMART" id="SM00909"/>
    </source>
</evidence>
<feature type="transmembrane region" description="Helical" evidence="1">
    <location>
        <begin position="7"/>
        <end position="25"/>
    </location>
</feature>
<dbReference type="SMART" id="SM00909">
    <property type="entry name" value="Germane"/>
    <property type="match status" value="1"/>
</dbReference>
<keyword evidence="1" id="KW-1133">Transmembrane helix</keyword>
<dbReference type="OrthoDB" id="9809406at2"/>
<dbReference type="EMBL" id="CP003359">
    <property type="protein sequence ID" value="AGB40469.1"/>
    <property type="molecule type" value="Genomic_DNA"/>
</dbReference>
<dbReference type="RefSeq" id="WP_015326195.1">
    <property type="nucleotide sequence ID" value="NC_019978.1"/>
</dbReference>
<name>L0K7Y8_HALHC</name>
<accession>L0K7Y8</accession>
<keyword evidence="1" id="KW-0472">Membrane</keyword>
<proteinExistence type="predicted"/>
<dbReference type="AlphaFoldDB" id="L0K7Y8"/>
<feature type="domain" description="GerMN" evidence="2">
    <location>
        <begin position="59"/>
        <end position="147"/>
    </location>
</feature>
<keyword evidence="4" id="KW-1185">Reference proteome</keyword>
<protein>
    <submittedName>
        <fullName evidence="3">Sporulation/spore germination protein</fullName>
    </submittedName>
</protein>
<dbReference type="KEGG" id="hhl:Halha_0494"/>
<evidence type="ECO:0000313" key="3">
    <source>
        <dbReference type="EMBL" id="AGB40469.1"/>
    </source>
</evidence>
<dbReference type="Pfam" id="PF10646">
    <property type="entry name" value="Germane"/>
    <property type="match status" value="1"/>
</dbReference>
<dbReference type="Proteomes" id="UP000010880">
    <property type="component" value="Chromosome"/>
</dbReference>
<reference evidence="4" key="1">
    <citation type="submission" date="2012-02" db="EMBL/GenBank/DDBJ databases">
        <title>The complete genome of Halobacteroides halobius DSM 5150.</title>
        <authorList>
            <person name="Lucas S."/>
            <person name="Copeland A."/>
            <person name="Lapidus A."/>
            <person name="Glavina del Rio T."/>
            <person name="Dalin E."/>
            <person name="Tice H."/>
            <person name="Bruce D."/>
            <person name="Goodwin L."/>
            <person name="Pitluck S."/>
            <person name="Peters L."/>
            <person name="Mikhailova N."/>
            <person name="Gu W."/>
            <person name="Kyrpides N."/>
            <person name="Mavromatis K."/>
            <person name="Ivanova N."/>
            <person name="Brettin T."/>
            <person name="Detter J.C."/>
            <person name="Han C."/>
            <person name="Larimer F."/>
            <person name="Land M."/>
            <person name="Hauser L."/>
            <person name="Markowitz V."/>
            <person name="Cheng J.-F."/>
            <person name="Hugenholtz P."/>
            <person name="Woyke T."/>
            <person name="Wu D."/>
            <person name="Tindall B."/>
            <person name="Pomrenke H."/>
            <person name="Brambilla E."/>
            <person name="Klenk H.-P."/>
            <person name="Eisen J.A."/>
        </authorList>
    </citation>
    <scope>NUCLEOTIDE SEQUENCE [LARGE SCALE GENOMIC DNA]</scope>
    <source>
        <strain evidence="4">ATCC 35273 / DSM 5150 / MD-1</strain>
    </source>
</reference>
<dbReference type="eggNOG" id="COG5401">
    <property type="taxonomic scope" value="Bacteria"/>
</dbReference>
<dbReference type="STRING" id="748449.Halha_0494"/>
<sequence length="164" mass="18746">MLDLTDKNIYIVLIIIVVLLLILLYPKFLASKKVKVYFGDQQAQYLVSKIREVELDDLYINSIKELIKGPQSKELMKTIPSQTKLLNIKVEDGLARVNFSRELIDNHWGGTAGEMITVYSIVNTLAQFKEINRVRILVNGKQIKTLVGHLDLTHPLKFKAKLVK</sequence>
<evidence type="ECO:0000313" key="4">
    <source>
        <dbReference type="Proteomes" id="UP000010880"/>
    </source>
</evidence>
<dbReference type="InterPro" id="IPR019606">
    <property type="entry name" value="GerMN"/>
</dbReference>
<evidence type="ECO:0000256" key="1">
    <source>
        <dbReference type="SAM" id="Phobius"/>
    </source>
</evidence>
<organism evidence="3 4">
    <name type="scientific">Halobacteroides halobius (strain ATCC 35273 / DSM 5150 / MD-1)</name>
    <dbReference type="NCBI Taxonomy" id="748449"/>
    <lineage>
        <taxon>Bacteria</taxon>
        <taxon>Bacillati</taxon>
        <taxon>Bacillota</taxon>
        <taxon>Clostridia</taxon>
        <taxon>Halanaerobiales</taxon>
        <taxon>Halobacteroidaceae</taxon>
        <taxon>Halobacteroides</taxon>
    </lineage>
</organism>
<keyword evidence="1" id="KW-0812">Transmembrane</keyword>
<gene>
    <name evidence="3" type="ordered locus">Halha_0494</name>
</gene>